<dbReference type="GO" id="GO:0005654">
    <property type="term" value="C:nucleoplasm"/>
    <property type="evidence" value="ECO:0007669"/>
    <property type="project" value="TreeGrafter"/>
</dbReference>
<feature type="region of interest" description="Disordered" evidence="19">
    <location>
        <begin position="951"/>
        <end position="981"/>
    </location>
</feature>
<feature type="domain" description="AWS" evidence="23">
    <location>
        <begin position="1548"/>
        <end position="1599"/>
    </location>
</feature>
<feature type="region of interest" description="Disordered" evidence="19">
    <location>
        <begin position="687"/>
        <end position="729"/>
    </location>
</feature>
<evidence type="ECO:0000259" key="22">
    <source>
        <dbReference type="PROSITE" id="PS50868"/>
    </source>
</evidence>
<feature type="region of interest" description="Disordered" evidence="19">
    <location>
        <begin position="1751"/>
        <end position="1805"/>
    </location>
</feature>
<dbReference type="InterPro" id="IPR011011">
    <property type="entry name" value="Znf_FYVE_PHD"/>
</dbReference>
<dbReference type="InterPro" id="IPR019786">
    <property type="entry name" value="Zinc_finger_PHD-type_CS"/>
</dbReference>
<feature type="compositionally biased region" description="Basic residues" evidence="19">
    <location>
        <begin position="843"/>
        <end position="871"/>
    </location>
</feature>
<feature type="domain" description="Bromo" evidence="20">
    <location>
        <begin position="1920"/>
        <end position="1990"/>
    </location>
</feature>
<evidence type="ECO:0000259" key="23">
    <source>
        <dbReference type="PROSITE" id="PS51215"/>
    </source>
</evidence>
<dbReference type="Pfam" id="PF00439">
    <property type="entry name" value="Bromodomain"/>
    <property type="match status" value="1"/>
</dbReference>
<dbReference type="Pfam" id="PF17907">
    <property type="entry name" value="AWS"/>
    <property type="match status" value="1"/>
</dbReference>
<dbReference type="InterPro" id="IPR013083">
    <property type="entry name" value="Znf_RING/FYVE/PHD"/>
</dbReference>
<feature type="compositionally biased region" description="Low complexity" evidence="19">
    <location>
        <begin position="365"/>
        <end position="382"/>
    </location>
</feature>
<dbReference type="InterPro" id="IPR043319">
    <property type="entry name" value="PHD_ASH1L"/>
</dbReference>
<organism evidence="24 25">
    <name type="scientific">Littorina saxatilis</name>
    <dbReference type="NCBI Taxonomy" id="31220"/>
    <lineage>
        <taxon>Eukaryota</taxon>
        <taxon>Metazoa</taxon>
        <taxon>Spiralia</taxon>
        <taxon>Lophotrochozoa</taxon>
        <taxon>Mollusca</taxon>
        <taxon>Gastropoda</taxon>
        <taxon>Caenogastropoda</taxon>
        <taxon>Littorinimorpha</taxon>
        <taxon>Littorinoidea</taxon>
        <taxon>Littorinidae</taxon>
        <taxon>Littorina</taxon>
    </lineage>
</organism>
<dbReference type="EMBL" id="JBAMIC010000001">
    <property type="protein sequence ID" value="KAK7115875.1"/>
    <property type="molecule type" value="Genomic_DNA"/>
</dbReference>
<feature type="region of interest" description="Disordered" evidence="19">
    <location>
        <begin position="802"/>
        <end position="927"/>
    </location>
</feature>
<feature type="compositionally biased region" description="Basic residues" evidence="19">
    <location>
        <begin position="1282"/>
        <end position="1297"/>
    </location>
</feature>
<evidence type="ECO:0000313" key="25">
    <source>
        <dbReference type="Proteomes" id="UP001374579"/>
    </source>
</evidence>
<dbReference type="GO" id="GO:0006355">
    <property type="term" value="P:regulation of DNA-templated transcription"/>
    <property type="evidence" value="ECO:0007669"/>
    <property type="project" value="TreeGrafter"/>
</dbReference>
<dbReference type="FunFam" id="1.20.920.10:FF:000025">
    <property type="entry name" value="Histone-lysine N-methyltransferase"/>
    <property type="match status" value="1"/>
</dbReference>
<dbReference type="Gene3D" id="3.30.40.10">
    <property type="entry name" value="Zinc/RING finger domain, C3HC4 (zinc finger)"/>
    <property type="match status" value="1"/>
</dbReference>
<dbReference type="PROSITE" id="PS50014">
    <property type="entry name" value="BROMODOMAIN_2"/>
    <property type="match status" value="1"/>
</dbReference>
<feature type="region of interest" description="Disordered" evidence="19">
    <location>
        <begin position="593"/>
        <end position="649"/>
    </location>
</feature>
<feature type="compositionally biased region" description="Basic residues" evidence="19">
    <location>
        <begin position="718"/>
        <end position="727"/>
    </location>
</feature>
<evidence type="ECO:0000256" key="19">
    <source>
        <dbReference type="SAM" id="MobiDB-lite"/>
    </source>
</evidence>
<feature type="compositionally biased region" description="Polar residues" evidence="19">
    <location>
        <begin position="893"/>
        <end position="916"/>
    </location>
</feature>
<dbReference type="InterPro" id="IPR046341">
    <property type="entry name" value="SET_dom_sf"/>
</dbReference>
<dbReference type="Proteomes" id="UP001374579">
    <property type="component" value="Unassembled WGS sequence"/>
</dbReference>
<feature type="compositionally biased region" description="Basic and acidic residues" evidence="19">
    <location>
        <begin position="687"/>
        <end position="696"/>
    </location>
</feature>
<feature type="region of interest" description="Disordered" evidence="19">
    <location>
        <begin position="1249"/>
        <end position="1324"/>
    </location>
</feature>
<feature type="region of interest" description="Disordered" evidence="19">
    <location>
        <begin position="1044"/>
        <end position="1214"/>
    </location>
</feature>
<keyword evidence="16" id="KW-0804">Transcription</keyword>
<feature type="compositionally biased region" description="Low complexity" evidence="19">
    <location>
        <begin position="1179"/>
        <end position="1189"/>
    </location>
</feature>
<dbReference type="SMART" id="SM00570">
    <property type="entry name" value="AWS"/>
    <property type="match status" value="1"/>
</dbReference>
<evidence type="ECO:0000256" key="17">
    <source>
        <dbReference type="ARBA" id="ARBA00023242"/>
    </source>
</evidence>
<evidence type="ECO:0000256" key="4">
    <source>
        <dbReference type="ARBA" id="ARBA00022553"/>
    </source>
</evidence>
<feature type="domain" description="Post-SET" evidence="22">
    <location>
        <begin position="1726"/>
        <end position="1742"/>
    </location>
</feature>
<feature type="compositionally biased region" description="Polar residues" evidence="19">
    <location>
        <begin position="473"/>
        <end position="497"/>
    </location>
</feature>
<dbReference type="PROSITE" id="PS01359">
    <property type="entry name" value="ZF_PHD_1"/>
    <property type="match status" value="1"/>
</dbReference>
<dbReference type="GO" id="GO:0008270">
    <property type="term" value="F:zinc ion binding"/>
    <property type="evidence" value="ECO:0007669"/>
    <property type="project" value="UniProtKB-KW"/>
</dbReference>
<dbReference type="PROSITE" id="PS51215">
    <property type="entry name" value="AWS"/>
    <property type="match status" value="1"/>
</dbReference>
<dbReference type="GO" id="GO:0003677">
    <property type="term" value="F:DNA binding"/>
    <property type="evidence" value="ECO:0007669"/>
    <property type="project" value="InterPro"/>
</dbReference>
<evidence type="ECO:0000256" key="16">
    <source>
        <dbReference type="ARBA" id="ARBA00023163"/>
    </source>
</evidence>
<keyword evidence="14 18" id="KW-0103">Bromodomain</keyword>
<sequence length="2181" mass="241266">MIFYDCVAGFEAGRNPYSSFKRKCGQGDCVGGREVMNTGGLSGGEENSQSYYSDSSSIPSSFSDCEDLPIQELQFSGHQTSFSDELKLLLARDKGAAEDPVFENGNSVPLSHGAPVSQSGQFIGAIVEPGSERGSVPIISPGKEFHHLPLSPTSSSSAGHQTASGFINLVSEEHRFSSNMSRTLPAKLRDKSQPPQSVHPPVAGTSIQENDVAVKDQSTVVLPINSSENFQERGAQNKRLREGTVSVSHSSEEKVPPDISKLPAETADKHSTVSLPSTAVTGYSSTEEDTDLRQQSSRSQKPTQQQTAFPIPPLPEHTESLMRQIDTSYPSMPNVSPDSGIQSFAGSPSGNDSPSSVASVSAGEQTSESQSSTSQIQPQTQTKEQKQQDLPLLPPPPPPPPPACSASKKATGSGDEVSDKEQSSLSSKNLITETLGSDQSVEESFPTEIPSPFRGPSIGRKKRGRPSKRKKSQMLQHKQSTLYSGLYTSDGATSSVLPSGAQEESSESAVREDGADASTASECAAIVTSDSDKAVGSSGSVKAGTVSRRDNLTSSKCETKNTLGSENVSTSESKNVLSSECEKVATSSKIVTIPSDSQTGTNRAGCSASTSDSITDDMKTVTEKNVSESEAPAERKRGPGRPKGSKNKRCFTVIKNKIWKDKVAKGLVVPCRIEEKKKKVAKTLKDLDRSSEGDKVVKKKGRPFKTEIKTTGGMQGIKSKKGSKKRPLPFEKEAEVKDIVVAKKKRGRPRKYPLGCTDNSRSNLDAVSKLTEKLVQEKTKAMADSELALLIRSVQNSIQSQFPAQDLDEMSEFADSNSDITAIEPSLPRVTPTKSTKSSPAKSPKKVAAKPKKPKLHVMMRQTKRRKRKRLQKEQPKTVPSSPIKPPEREEVSASNSSFRDLSQQQKEQQPSSVPSGSLFGPSASKPLGFFNRYRPSKILKQSSFRLHSSALGSALNRNGDDSSGDEDREGSEGRRKKKKKKLLYFKSKHKNIIDPAFVAELSSMESSMAGVAISEQAFIRVKPGEVPLPSIFKLTIIDVKKKKKDKLVLEPPPVPEKSKKAKVRKDSKEREPSMPELVKEKGKNVRKKSQSEDTHPPSLEIQVARDQHLPPKKRHKMMYEAESYEETAVSPKETPHPPEKRKVGRPRKIPLSESSSSCERLPTTDSKGEGSKAVLEKSAVSVTSSARATQKKRHSSSGETTGKNEDSLLMVSTQRLSKSSVLTCPRHMNHRSMSDFSSCAECNLLAQSQPHTPSTKSHSRQQTVQDLSPQAGRQNRSKPSSMKKQKLSVNQSRRKGSASSESQGGQAPISQSTSPRSRTKAMAASLPSAEVVINPLPDFVVNSRSTRKSLNFQCNNTSDLSDCGADDESVIRSVCSEFEPLPLEHCHKRSLPPSEQSASARGKKRAKDLGQEDTLGCGNSGSGKTSSEGGTIKLNTDDSQPPRKRYQRVGLFSDFYKDDEPKRRNEMMVRTQTKSAYSKGDSSPSLLPPPIHFGKHFREMVIDFQLPYDIWWLYDHDLVPKKEGARPKFRRIRSNVYVDVKPNTRKFEPHPCNCKKPANPQEKGCLDDCLNRVVFTECTSETCPCENQCSNRRIQRQDWAPALEKFLTEDRGFGVRTLKPIEEDRIILEYLGEVVSETEFRRRMTEEYANDSHHYCLNMDGRTVIDGYRMGNITRFVNHSCEPNCEMQKWNVNGLYHMVLLTLREIKPNEEISYDYNFHSFNLEAQQACRCGSSQCRGVIGGKFQRSVQVGQHSLRSRRASTTLPPPPTPLPTQPVGGSKNQPSKPISYAGSVTRAQEKKQQQVAEGNFPLVSPSMKPMSQRERLYARRHSIFLVRNIDHVRGDKRQGEDGSQEKTEEQTTLEKVPDLLSMTDSMNDNRSVKTRLVAFAEENPELLRRHKLAVIFNNVYNTIASCRDEAGQIMAAPLMVLPSRKKYPDYYLTVTDPIDLTTIRNNIKRGHYVDIHTFDADLLRLFKNVEMYCGKKSEMGRVIARLRLKYQTARAEAVPQVEEVTGEGVTELACAAPSESDSTEAVETKVQPVVDHEEEDVIRCICGVYRDEGVMIQCEKCFIWQHCDCVGVKESEAEREDLHYRCEVCDPRPVKKEILDPQKKDQLGPNDEQVEQYLTLMKGNLQVAQGDCVYLLRDYKRPARSSLRLVAASSPDKMDIFRIEDLFKNIK</sequence>
<keyword evidence="17" id="KW-0539">Nucleus</keyword>
<dbReference type="CDD" id="cd15548">
    <property type="entry name" value="PHD_ASH1L"/>
    <property type="match status" value="1"/>
</dbReference>
<dbReference type="SMART" id="SM00508">
    <property type="entry name" value="PostSET"/>
    <property type="match status" value="1"/>
</dbReference>
<keyword evidence="6" id="KW-0808">Transferase</keyword>
<reference evidence="24 25" key="1">
    <citation type="submission" date="2024-02" db="EMBL/GenBank/DDBJ databases">
        <title>Chromosome-scale genome assembly of the rough periwinkle Littorina saxatilis.</title>
        <authorList>
            <person name="De Jode A."/>
            <person name="Faria R."/>
            <person name="Formenti G."/>
            <person name="Sims Y."/>
            <person name="Smith T.P."/>
            <person name="Tracey A."/>
            <person name="Wood J.M.D."/>
            <person name="Zagrodzka Z.B."/>
            <person name="Johannesson K."/>
            <person name="Butlin R.K."/>
            <person name="Leder E.H."/>
        </authorList>
    </citation>
    <scope>NUCLEOTIDE SEQUENCE [LARGE SCALE GENOMIC DNA]</scope>
    <source>
        <strain evidence="24">Snail1</strain>
        <tissue evidence="24">Muscle</tissue>
    </source>
</reference>
<evidence type="ECO:0000256" key="9">
    <source>
        <dbReference type="ARBA" id="ARBA00022737"/>
    </source>
</evidence>
<dbReference type="SUPFAM" id="SSF47370">
    <property type="entry name" value="Bromodomain"/>
    <property type="match status" value="1"/>
</dbReference>
<keyword evidence="15" id="KW-0010">Activator</keyword>
<dbReference type="InterPro" id="IPR001487">
    <property type="entry name" value="Bromodomain"/>
</dbReference>
<evidence type="ECO:0000259" key="20">
    <source>
        <dbReference type="PROSITE" id="PS50014"/>
    </source>
</evidence>
<dbReference type="CDD" id="cd19174">
    <property type="entry name" value="SET_ASH1L"/>
    <property type="match status" value="1"/>
</dbReference>
<feature type="compositionally biased region" description="Polar residues" evidence="19">
    <location>
        <begin position="293"/>
        <end position="308"/>
    </location>
</feature>
<dbReference type="InterPro" id="IPR017956">
    <property type="entry name" value="AT_hook_DNA-bd_motif"/>
</dbReference>
<evidence type="ECO:0000256" key="11">
    <source>
        <dbReference type="ARBA" id="ARBA00022833"/>
    </source>
</evidence>
<evidence type="ECO:0000313" key="24">
    <source>
        <dbReference type="EMBL" id="KAK7115875.1"/>
    </source>
</evidence>
<evidence type="ECO:0000256" key="7">
    <source>
        <dbReference type="ARBA" id="ARBA00022691"/>
    </source>
</evidence>
<dbReference type="Pfam" id="PF20826">
    <property type="entry name" value="PHD_5"/>
    <property type="match status" value="1"/>
</dbReference>
<comment type="caution">
    <text evidence="24">The sequence shown here is derived from an EMBL/GenBank/DDBJ whole genome shotgun (WGS) entry which is preliminary data.</text>
</comment>
<dbReference type="Pfam" id="PF00856">
    <property type="entry name" value="SET"/>
    <property type="match status" value="1"/>
</dbReference>
<dbReference type="PRINTS" id="PR00929">
    <property type="entry name" value="ATHOOK"/>
</dbReference>
<feature type="region of interest" description="Disordered" evidence="19">
    <location>
        <begin position="1386"/>
        <end position="1445"/>
    </location>
</feature>
<name>A0AAN9C2F8_9CAEN</name>
<dbReference type="InterPro" id="IPR001965">
    <property type="entry name" value="Znf_PHD"/>
</dbReference>
<gene>
    <name evidence="24" type="ORF">V1264_001665</name>
</gene>
<evidence type="ECO:0000256" key="6">
    <source>
        <dbReference type="ARBA" id="ARBA00022679"/>
    </source>
</evidence>
<keyword evidence="10" id="KW-0863">Zinc-finger</keyword>
<dbReference type="InterPro" id="IPR006560">
    <property type="entry name" value="AWS_dom"/>
</dbReference>
<dbReference type="SMART" id="SM00384">
    <property type="entry name" value="AT_hook"/>
    <property type="match status" value="4"/>
</dbReference>
<evidence type="ECO:0000256" key="10">
    <source>
        <dbReference type="ARBA" id="ARBA00022771"/>
    </source>
</evidence>
<keyword evidence="25" id="KW-1185">Reference proteome</keyword>
<evidence type="ECO:0000259" key="21">
    <source>
        <dbReference type="PROSITE" id="PS50280"/>
    </source>
</evidence>
<evidence type="ECO:0000256" key="18">
    <source>
        <dbReference type="PROSITE-ProRule" id="PRU00035"/>
    </source>
</evidence>
<feature type="compositionally biased region" description="Low complexity" evidence="19">
    <location>
        <begin position="830"/>
        <end position="842"/>
    </location>
</feature>
<evidence type="ECO:0000256" key="1">
    <source>
        <dbReference type="ARBA" id="ARBA00004123"/>
    </source>
</evidence>
<feature type="compositionally biased region" description="Low complexity" evidence="19">
    <location>
        <begin position="1298"/>
        <end position="1308"/>
    </location>
</feature>
<proteinExistence type="predicted"/>
<dbReference type="Gene3D" id="2.170.270.10">
    <property type="entry name" value="SET domain"/>
    <property type="match status" value="1"/>
</dbReference>
<accession>A0AAN9C2F8</accession>
<dbReference type="InterPro" id="IPR003616">
    <property type="entry name" value="Post-SET_dom"/>
</dbReference>
<feature type="region of interest" description="Disordered" evidence="19">
    <location>
        <begin position="187"/>
        <end position="208"/>
    </location>
</feature>
<keyword evidence="4" id="KW-0597">Phosphoprotein</keyword>
<dbReference type="GO" id="GO:0042800">
    <property type="term" value="F:histone H3K4 methyltransferase activity"/>
    <property type="evidence" value="ECO:0007669"/>
    <property type="project" value="TreeGrafter"/>
</dbReference>
<dbReference type="PROSITE" id="PS50280">
    <property type="entry name" value="SET"/>
    <property type="match status" value="1"/>
</dbReference>
<dbReference type="PANTHER" id="PTHR46147:SF3">
    <property type="entry name" value="HISTONE-LYSINE N-METHYLTRANSFERASE ASH1"/>
    <property type="match status" value="1"/>
</dbReference>
<evidence type="ECO:0000256" key="14">
    <source>
        <dbReference type="ARBA" id="ARBA00023117"/>
    </source>
</evidence>
<dbReference type="FunFam" id="2.170.270.10:FF:000011">
    <property type="entry name" value="Histone-lysine N-methyltransferase"/>
    <property type="match status" value="1"/>
</dbReference>
<evidence type="ECO:0000256" key="12">
    <source>
        <dbReference type="ARBA" id="ARBA00022853"/>
    </source>
</evidence>
<keyword evidence="13" id="KW-0805">Transcription regulation</keyword>
<dbReference type="SMART" id="SM00297">
    <property type="entry name" value="BROMO"/>
    <property type="match status" value="1"/>
</dbReference>
<protein>
    <recommendedName>
        <fullName evidence="26">Histone-lysine N-methyltransferase ASH1L</fullName>
    </recommendedName>
</protein>
<dbReference type="SUPFAM" id="SSF82199">
    <property type="entry name" value="SET domain"/>
    <property type="match status" value="1"/>
</dbReference>
<keyword evidence="3" id="KW-0158">Chromosome</keyword>
<feature type="compositionally biased region" description="Basic and acidic residues" evidence="19">
    <location>
        <begin position="616"/>
        <end position="637"/>
    </location>
</feature>
<evidence type="ECO:0000256" key="8">
    <source>
        <dbReference type="ARBA" id="ARBA00022723"/>
    </source>
</evidence>
<dbReference type="InterPro" id="IPR036427">
    <property type="entry name" value="Bromodomain-like_sf"/>
</dbReference>
<feature type="compositionally biased region" description="Basic and acidic residues" evidence="19">
    <location>
        <begin position="1065"/>
        <end position="1096"/>
    </location>
</feature>
<feature type="compositionally biased region" description="Polar residues" evidence="19">
    <location>
        <begin position="325"/>
        <end position="364"/>
    </location>
</feature>
<dbReference type="GO" id="GO:0032259">
    <property type="term" value="P:methylation"/>
    <property type="evidence" value="ECO:0007669"/>
    <property type="project" value="UniProtKB-KW"/>
</dbReference>
<dbReference type="SUPFAM" id="SSF57903">
    <property type="entry name" value="FYVE/PHD zinc finger"/>
    <property type="match status" value="1"/>
</dbReference>
<keyword evidence="12" id="KW-0156">Chromatin regulator</keyword>
<keyword evidence="11" id="KW-0862">Zinc</keyword>
<dbReference type="FunFam" id="3.30.40.10:FF:000113">
    <property type="entry name" value="Histone-lysine N-methyltransferase"/>
    <property type="match status" value="1"/>
</dbReference>
<feature type="compositionally biased region" description="Polar residues" evidence="19">
    <location>
        <begin position="552"/>
        <end position="576"/>
    </location>
</feature>
<evidence type="ECO:0000256" key="3">
    <source>
        <dbReference type="ARBA" id="ARBA00022454"/>
    </source>
</evidence>
<evidence type="ECO:0000256" key="2">
    <source>
        <dbReference type="ARBA" id="ARBA00004286"/>
    </source>
</evidence>
<dbReference type="PROSITE" id="PS50868">
    <property type="entry name" value="POST_SET"/>
    <property type="match status" value="1"/>
</dbReference>
<feature type="compositionally biased region" description="Polar residues" evidence="19">
    <location>
        <begin position="593"/>
        <end position="613"/>
    </location>
</feature>
<feature type="domain" description="SET" evidence="21">
    <location>
        <begin position="1602"/>
        <end position="1718"/>
    </location>
</feature>
<evidence type="ECO:0000256" key="13">
    <source>
        <dbReference type="ARBA" id="ARBA00023015"/>
    </source>
</evidence>
<keyword evidence="9" id="KW-0677">Repeat</keyword>
<dbReference type="Gene3D" id="1.20.920.10">
    <property type="entry name" value="Bromodomain-like"/>
    <property type="match status" value="1"/>
</dbReference>
<feature type="compositionally biased region" description="Basic residues" evidence="19">
    <location>
        <begin position="638"/>
        <end position="649"/>
    </location>
</feature>
<dbReference type="SMART" id="SM00317">
    <property type="entry name" value="SET"/>
    <property type="match status" value="1"/>
</dbReference>
<feature type="compositionally biased region" description="Basic residues" evidence="19">
    <location>
        <begin position="459"/>
        <end position="472"/>
    </location>
</feature>
<keyword evidence="7" id="KW-0949">S-adenosyl-L-methionine</keyword>
<feature type="compositionally biased region" description="Polar residues" evidence="19">
    <location>
        <begin position="1249"/>
        <end position="1281"/>
    </location>
</feature>
<feature type="compositionally biased region" description="Pro residues" evidence="19">
    <location>
        <begin position="392"/>
        <end position="403"/>
    </location>
</feature>
<dbReference type="InterPro" id="IPR001214">
    <property type="entry name" value="SET_dom"/>
</dbReference>
<evidence type="ECO:0000256" key="15">
    <source>
        <dbReference type="ARBA" id="ARBA00023159"/>
    </source>
</evidence>
<evidence type="ECO:0008006" key="26">
    <source>
        <dbReference type="Google" id="ProtNLM"/>
    </source>
</evidence>
<feature type="region of interest" description="Disordered" evidence="19">
    <location>
        <begin position="233"/>
        <end position="576"/>
    </location>
</feature>
<feature type="compositionally biased region" description="Polar residues" evidence="19">
    <location>
        <begin position="423"/>
        <end position="439"/>
    </location>
</feature>
<comment type="subcellular location">
    <subcellularLocation>
        <location evidence="2">Chromosome</location>
    </subcellularLocation>
    <subcellularLocation>
        <location evidence="1">Nucleus</location>
    </subcellularLocation>
</comment>
<keyword evidence="8" id="KW-0479">Metal-binding</keyword>
<keyword evidence="5" id="KW-0489">Methyltransferase</keyword>
<feature type="compositionally biased region" description="Polar residues" evidence="19">
    <location>
        <begin position="272"/>
        <end position="285"/>
    </location>
</feature>
<feature type="compositionally biased region" description="Pro residues" evidence="19">
    <location>
        <begin position="1765"/>
        <end position="1774"/>
    </location>
</feature>
<evidence type="ECO:0000256" key="5">
    <source>
        <dbReference type="ARBA" id="ARBA00022603"/>
    </source>
</evidence>
<dbReference type="PANTHER" id="PTHR46147">
    <property type="entry name" value="HISTONE-LYSINE N-METHYLTRANSFERASE ASH1"/>
    <property type="match status" value="1"/>
</dbReference>
<dbReference type="GO" id="GO:0005694">
    <property type="term" value="C:chromosome"/>
    <property type="evidence" value="ECO:0007669"/>
    <property type="project" value="UniProtKB-SubCell"/>
</dbReference>
<dbReference type="SMART" id="SM00249">
    <property type="entry name" value="PHD"/>
    <property type="match status" value="1"/>
</dbReference>